<evidence type="ECO:0000313" key="2">
    <source>
        <dbReference type="EMBL" id="WKN37377.1"/>
    </source>
</evidence>
<proteinExistence type="predicted"/>
<reference evidence="2" key="2">
    <citation type="journal article" date="2024" name="Antonie Van Leeuwenhoek">
        <title>Roseihalotalea indica gen. nov., sp. nov., a halophilic Bacteroidetes from mesopelagic Southwest Indian Ocean with higher carbohydrate metabolic potential.</title>
        <authorList>
            <person name="Chen B."/>
            <person name="Zhang M."/>
            <person name="Lin D."/>
            <person name="Ye J."/>
            <person name="Tang K."/>
        </authorList>
    </citation>
    <scope>NUCLEOTIDE SEQUENCE</scope>
    <source>
        <strain evidence="2">TK19036</strain>
    </source>
</reference>
<keyword evidence="1" id="KW-0812">Transmembrane</keyword>
<keyword evidence="1" id="KW-1133">Transmembrane helix</keyword>
<feature type="transmembrane region" description="Helical" evidence="1">
    <location>
        <begin position="6"/>
        <end position="26"/>
    </location>
</feature>
<feature type="transmembrane region" description="Helical" evidence="1">
    <location>
        <begin position="105"/>
        <end position="132"/>
    </location>
</feature>
<feature type="transmembrane region" description="Helical" evidence="1">
    <location>
        <begin position="38"/>
        <end position="60"/>
    </location>
</feature>
<dbReference type="EMBL" id="CP120682">
    <property type="protein sequence ID" value="WKN37377.1"/>
    <property type="molecule type" value="Genomic_DNA"/>
</dbReference>
<reference evidence="2" key="1">
    <citation type="journal article" date="2023" name="Comput. Struct. Biotechnol. J.">
        <title>Discovery of a novel marine Bacteroidetes with a rich repertoire of carbohydrate-active enzymes.</title>
        <authorList>
            <person name="Chen B."/>
            <person name="Liu G."/>
            <person name="Chen Q."/>
            <person name="Wang H."/>
            <person name="Liu L."/>
            <person name="Tang K."/>
        </authorList>
    </citation>
    <scope>NUCLEOTIDE SEQUENCE</scope>
    <source>
        <strain evidence="2">TK19036</strain>
    </source>
</reference>
<evidence type="ECO:0000256" key="1">
    <source>
        <dbReference type="SAM" id="Phobius"/>
    </source>
</evidence>
<keyword evidence="1" id="KW-0472">Membrane</keyword>
<protein>
    <submittedName>
        <fullName evidence="2">Uncharacterized protein</fullName>
    </submittedName>
</protein>
<name>A0AA49JIX7_9BACT</name>
<feature type="transmembrane region" description="Helical" evidence="1">
    <location>
        <begin position="66"/>
        <end position="85"/>
    </location>
</feature>
<organism evidence="2">
    <name type="scientific">Roseihalotalea indica</name>
    <dbReference type="NCBI Taxonomy" id="2867963"/>
    <lineage>
        <taxon>Bacteria</taxon>
        <taxon>Pseudomonadati</taxon>
        <taxon>Bacteroidota</taxon>
        <taxon>Cytophagia</taxon>
        <taxon>Cytophagales</taxon>
        <taxon>Catalimonadaceae</taxon>
        <taxon>Roseihalotalea</taxon>
    </lineage>
</organism>
<gene>
    <name evidence="2" type="ORF">K4G66_01475</name>
</gene>
<sequence>MKKVYSAFGVRIGTFIGGPLTGGYLLSQNFKAIGRADLARKTLMIVTIFTLAFLAMLAALPEEVVNKIPGIVFPLLFVFLANRLFDRYQKEAIEHILEKEEGTPISNWMVAGISLLFALATFSILLLFIFGLNPEIRL</sequence>
<accession>A0AA49JIX7</accession>
<dbReference type="AlphaFoldDB" id="A0AA49JIX7"/>